<protein>
    <submittedName>
        <fullName evidence="1">Uncharacterized protein</fullName>
    </submittedName>
</protein>
<dbReference type="AlphaFoldDB" id="A0A7J7U5K4"/>
<gene>
    <name evidence="1" type="ORF">mMyoMyo1_008892</name>
</gene>
<name>A0A7J7U5K4_MYOMY</name>
<sequence>MERYPRVRVGKKEYLVGVCLWFETSPAVLLPPSPRASSLYLAPLLPRGPLLAINTPTLCTEHAAWFASGALGGRSEPSDDQNSWFPRVRSLLKGRENFCAHGAPPSVPRGAVAPVGYLLPDFIAQQFSTVLVFGVMKISGEPEELLFM</sequence>
<comment type="caution">
    <text evidence="1">The sequence shown here is derived from an EMBL/GenBank/DDBJ whole genome shotgun (WGS) entry which is preliminary data.</text>
</comment>
<keyword evidence="2" id="KW-1185">Reference proteome</keyword>
<proteinExistence type="predicted"/>
<evidence type="ECO:0000313" key="2">
    <source>
        <dbReference type="Proteomes" id="UP000527355"/>
    </source>
</evidence>
<organism evidence="1 2">
    <name type="scientific">Myotis myotis</name>
    <name type="common">Greater mouse-eared bat</name>
    <name type="synonym">Vespertilio myotis</name>
    <dbReference type="NCBI Taxonomy" id="51298"/>
    <lineage>
        <taxon>Eukaryota</taxon>
        <taxon>Metazoa</taxon>
        <taxon>Chordata</taxon>
        <taxon>Craniata</taxon>
        <taxon>Vertebrata</taxon>
        <taxon>Euteleostomi</taxon>
        <taxon>Mammalia</taxon>
        <taxon>Eutheria</taxon>
        <taxon>Laurasiatheria</taxon>
        <taxon>Chiroptera</taxon>
        <taxon>Yangochiroptera</taxon>
        <taxon>Vespertilionidae</taxon>
        <taxon>Myotis</taxon>
    </lineage>
</organism>
<dbReference type="EMBL" id="JABWUV010000014">
    <property type="protein sequence ID" value="KAF6308114.1"/>
    <property type="molecule type" value="Genomic_DNA"/>
</dbReference>
<reference evidence="1 2" key="1">
    <citation type="journal article" date="2020" name="Nature">
        <title>Six reference-quality genomes reveal evolution of bat adaptations.</title>
        <authorList>
            <person name="Jebb D."/>
            <person name="Huang Z."/>
            <person name="Pippel M."/>
            <person name="Hughes G.M."/>
            <person name="Lavrichenko K."/>
            <person name="Devanna P."/>
            <person name="Winkler S."/>
            <person name="Jermiin L.S."/>
            <person name="Skirmuntt E.C."/>
            <person name="Katzourakis A."/>
            <person name="Burkitt-Gray L."/>
            <person name="Ray D.A."/>
            <person name="Sullivan K.A.M."/>
            <person name="Roscito J.G."/>
            <person name="Kirilenko B.M."/>
            <person name="Davalos L.M."/>
            <person name="Corthals A.P."/>
            <person name="Power M.L."/>
            <person name="Jones G."/>
            <person name="Ransome R.D."/>
            <person name="Dechmann D.K.N."/>
            <person name="Locatelli A.G."/>
            <person name="Puechmaille S.J."/>
            <person name="Fedrigo O."/>
            <person name="Jarvis E.D."/>
            <person name="Hiller M."/>
            <person name="Vernes S.C."/>
            <person name="Myers E.W."/>
            <person name="Teeling E.C."/>
        </authorList>
    </citation>
    <scope>NUCLEOTIDE SEQUENCE [LARGE SCALE GENOMIC DNA]</scope>
    <source>
        <strain evidence="1">MMyoMyo1</strain>
        <tissue evidence="1">Flight muscle</tissue>
    </source>
</reference>
<dbReference type="Proteomes" id="UP000527355">
    <property type="component" value="Unassembled WGS sequence"/>
</dbReference>
<evidence type="ECO:0000313" key="1">
    <source>
        <dbReference type="EMBL" id="KAF6308114.1"/>
    </source>
</evidence>
<accession>A0A7J7U5K4</accession>